<dbReference type="Gene3D" id="3.30.160.60">
    <property type="entry name" value="Classic Zinc Finger"/>
    <property type="match status" value="1"/>
</dbReference>
<feature type="transmembrane region" description="Helical" evidence="1">
    <location>
        <begin position="139"/>
        <end position="156"/>
    </location>
</feature>
<dbReference type="AlphaFoldDB" id="Q02AX6"/>
<feature type="domain" description="B box-type" evidence="2">
    <location>
        <begin position="1"/>
        <end position="44"/>
    </location>
</feature>
<dbReference type="CDD" id="cd19756">
    <property type="entry name" value="Bbox2"/>
    <property type="match status" value="1"/>
</dbReference>
<organism evidence="3">
    <name type="scientific">Solibacter usitatus (strain Ellin6076)</name>
    <dbReference type="NCBI Taxonomy" id="234267"/>
    <lineage>
        <taxon>Bacteria</taxon>
        <taxon>Pseudomonadati</taxon>
        <taxon>Acidobacteriota</taxon>
        <taxon>Terriglobia</taxon>
        <taxon>Bryobacterales</taxon>
        <taxon>Solibacteraceae</taxon>
        <taxon>Candidatus Solibacter</taxon>
    </lineage>
</organism>
<name>Q02AX6_SOLUE</name>
<sequence>MNCQNHPEVPATAYCRSCGKPVCEECRRDAFGTVYCAEHAPVPAAEPAGFTAAPPPPPPPYTPPASAYSAPAGAPPVGVPPSGYVYADVSPGLALFLGMIPGVGAIYNGQYAKGMVHAIVWGVLMSIADSRAAHGMEPVFVMSVVAWMAYMAFEAYHTARKRRMGEPVDEYSSLVNLSGRSDQIPVAAVALIVLGILLLLHTLDLLDFERVARFWPVLLIAAGVYLLYGRFAARPELSGSEEARK</sequence>
<accession>Q02AX6</accession>
<gene>
    <name evidence="3" type="ordered locus">Acid_0791</name>
</gene>
<protein>
    <recommendedName>
        <fullName evidence="2">B box-type domain-containing protein</fullName>
    </recommendedName>
</protein>
<dbReference type="HOGENOM" id="CLU_1133007_0_0_0"/>
<keyword evidence="1" id="KW-0472">Membrane</keyword>
<dbReference type="InterPro" id="IPR043726">
    <property type="entry name" value="LiaI-LiaF-like_TM1"/>
</dbReference>
<dbReference type="InterPro" id="IPR000315">
    <property type="entry name" value="Znf_B-box"/>
</dbReference>
<dbReference type="OrthoDB" id="115858at2"/>
<dbReference type="KEGG" id="sus:Acid_0791"/>
<reference evidence="3" key="1">
    <citation type="submission" date="2006-10" db="EMBL/GenBank/DDBJ databases">
        <title>Complete sequence of Solibacter usitatus Ellin6076.</title>
        <authorList>
            <consortium name="US DOE Joint Genome Institute"/>
            <person name="Copeland A."/>
            <person name="Lucas S."/>
            <person name="Lapidus A."/>
            <person name="Barry K."/>
            <person name="Detter J.C."/>
            <person name="Glavina del Rio T."/>
            <person name="Hammon N."/>
            <person name="Israni S."/>
            <person name="Dalin E."/>
            <person name="Tice H."/>
            <person name="Pitluck S."/>
            <person name="Thompson L.S."/>
            <person name="Brettin T."/>
            <person name="Bruce D."/>
            <person name="Han C."/>
            <person name="Tapia R."/>
            <person name="Gilna P."/>
            <person name="Schmutz J."/>
            <person name="Larimer F."/>
            <person name="Land M."/>
            <person name="Hauser L."/>
            <person name="Kyrpides N."/>
            <person name="Mikhailova N."/>
            <person name="Janssen P.H."/>
            <person name="Kuske C.R."/>
            <person name="Richardson P."/>
        </authorList>
    </citation>
    <scope>NUCLEOTIDE SEQUENCE</scope>
    <source>
        <strain evidence="3">Ellin6076</strain>
    </source>
</reference>
<proteinExistence type="predicted"/>
<feature type="transmembrane region" description="Helical" evidence="1">
    <location>
        <begin position="184"/>
        <end position="202"/>
    </location>
</feature>
<feature type="transmembrane region" description="Helical" evidence="1">
    <location>
        <begin position="214"/>
        <end position="233"/>
    </location>
</feature>
<keyword evidence="1" id="KW-1133">Transmembrane helix</keyword>
<dbReference type="InParanoid" id="Q02AX6"/>
<dbReference type="GO" id="GO:0008270">
    <property type="term" value="F:zinc ion binding"/>
    <property type="evidence" value="ECO:0007669"/>
    <property type="project" value="InterPro"/>
</dbReference>
<keyword evidence="1" id="KW-0812">Transmembrane</keyword>
<dbReference type="STRING" id="234267.Acid_0791"/>
<dbReference type="PROSITE" id="PS50119">
    <property type="entry name" value="ZF_BBOX"/>
    <property type="match status" value="1"/>
</dbReference>
<evidence type="ECO:0000256" key="1">
    <source>
        <dbReference type="SAM" id="Phobius"/>
    </source>
</evidence>
<dbReference type="eggNOG" id="ENOG5032REM">
    <property type="taxonomic scope" value="Bacteria"/>
</dbReference>
<feature type="transmembrane region" description="Helical" evidence="1">
    <location>
        <begin position="84"/>
        <end position="107"/>
    </location>
</feature>
<dbReference type="Pfam" id="PF18917">
    <property type="entry name" value="LiaI-LiaF-like_TM1"/>
    <property type="match status" value="1"/>
</dbReference>
<evidence type="ECO:0000259" key="2">
    <source>
        <dbReference type="PROSITE" id="PS50119"/>
    </source>
</evidence>
<dbReference type="EMBL" id="CP000473">
    <property type="protein sequence ID" value="ABJ81790.1"/>
    <property type="molecule type" value="Genomic_DNA"/>
</dbReference>
<evidence type="ECO:0000313" key="3">
    <source>
        <dbReference type="EMBL" id="ABJ81790.1"/>
    </source>
</evidence>
<dbReference type="Pfam" id="PF00643">
    <property type="entry name" value="zf-B_box"/>
    <property type="match status" value="1"/>
</dbReference>
<dbReference type="SUPFAM" id="SSF57845">
    <property type="entry name" value="B-box zinc-binding domain"/>
    <property type="match status" value="1"/>
</dbReference>